<evidence type="ECO:0000313" key="15">
    <source>
        <dbReference type="EMBL" id="KKQ91097.1"/>
    </source>
</evidence>
<dbReference type="Pfam" id="PF00133">
    <property type="entry name" value="tRNA-synt_1"/>
    <property type="match status" value="1"/>
</dbReference>
<gene>
    <name evidence="9" type="primary">leuS</name>
    <name evidence="15" type="ORF">UT16_C0025G0005</name>
</gene>
<dbReference type="EC" id="6.1.1.4" evidence="9"/>
<dbReference type="FunFam" id="1.10.730.10:FF:000002">
    <property type="entry name" value="Leucine--tRNA ligase"/>
    <property type="match status" value="1"/>
</dbReference>
<dbReference type="GO" id="GO:0002161">
    <property type="term" value="F:aminoacyl-tRNA deacylase activity"/>
    <property type="evidence" value="ECO:0007669"/>
    <property type="project" value="InterPro"/>
</dbReference>
<dbReference type="InterPro" id="IPR002300">
    <property type="entry name" value="aa-tRNA-synth_Ia"/>
</dbReference>
<evidence type="ECO:0000256" key="1">
    <source>
        <dbReference type="ARBA" id="ARBA00005594"/>
    </source>
</evidence>
<evidence type="ECO:0000256" key="8">
    <source>
        <dbReference type="ARBA" id="ARBA00047469"/>
    </source>
</evidence>
<keyword evidence="2 9" id="KW-0963">Cytoplasm</keyword>
<evidence type="ECO:0000259" key="13">
    <source>
        <dbReference type="Pfam" id="PF09334"/>
    </source>
</evidence>
<name>A0A0G0LJB3_9BACT</name>
<evidence type="ECO:0000256" key="7">
    <source>
        <dbReference type="ARBA" id="ARBA00023146"/>
    </source>
</evidence>
<evidence type="ECO:0000256" key="6">
    <source>
        <dbReference type="ARBA" id="ARBA00022917"/>
    </source>
</evidence>
<evidence type="ECO:0000256" key="5">
    <source>
        <dbReference type="ARBA" id="ARBA00022840"/>
    </source>
</evidence>
<dbReference type="Gene3D" id="1.10.730.10">
    <property type="entry name" value="Isoleucyl-tRNA Synthetase, Domain 1"/>
    <property type="match status" value="2"/>
</dbReference>
<feature type="domain" description="Leucyl-tRNA synthetase editing" evidence="14">
    <location>
        <begin position="219"/>
        <end position="405"/>
    </location>
</feature>
<sequence length="813" mass="94865">MYEAKKIEKKWQKIWEKTKLYKTKDCVKGKKNFYHLVMFPYPSGDLHIGHWYNFAPADVYARLKRMLGFNVLSPIGFDAFGLPAENAAIKNKIHPKIWTYKNIDKMRRQLKSMGNVYDFSREVITADPEYYKWTQWMFLKMYEAGLAYRKKALANWCPKDQAILANEQVIDGKCWRHPDTLVIQKEIDQWMFKITDYAEDLINDLEKLNWPERTKLMQKNWIGKSKGALVKFSIFNFQFSNDNKYIEVFTTRPDTLFGATYLVLSPEHPLVEKIISKEQKEKVRHYIANAHLKTKLERTSLEKEKTGVFTGSFASNPVNNEKIPIWISDYVLMEYGTGAIMAVPAHDERDWEFANKFNLLIKKVIDSGRDWPKDKPYSEGGFMINSGEFTGLNSAEGRQKITEWLKIKELGDFSIQYKIRDWIISRQRYWGAPIPIVYCKKCGIVPIPESKLPIKLPPLKNFKPVAGGKSPLARVKSFLNTKCPKCNGKATRETDTMDTFVDSSWYYLAYVMRGISNFQFPISKYQKAFKSWLPVNMYIGGAEHTVLHLLYSRFFIKALKKMGYLEFNEPFMSLRHQGIILGADGQKMSKSRGNVIDPDELIKKYGTDAVRMYLCFMSEYSQGGLWNSKGILGIKRFLDRIYAKFLSLRDISRRETILKTDDNFQRLLHQTIKKVGDDIDNFRFNTAISTLMILFNAIEKTTISRKTAEIFFKLLSPFAPHFTEELWSVLGNRKSIHTETWPEYDAKLIEEKEYELIIQINGKMRDKIRISKNLERAEIEKLVLKRETIIKHIGSAQIKKIIFVPQRLVNIVI</sequence>
<dbReference type="GO" id="GO:0006429">
    <property type="term" value="P:leucyl-tRNA aminoacylation"/>
    <property type="evidence" value="ECO:0007669"/>
    <property type="project" value="UniProtKB-UniRule"/>
</dbReference>
<comment type="caution">
    <text evidence="15">The sequence shown here is derived from an EMBL/GenBank/DDBJ whole genome shotgun (WGS) entry which is preliminary data.</text>
</comment>
<accession>A0A0G0LJB3</accession>
<comment type="catalytic activity">
    <reaction evidence="8 9">
        <text>tRNA(Leu) + L-leucine + ATP = L-leucyl-tRNA(Leu) + AMP + diphosphate</text>
        <dbReference type="Rhea" id="RHEA:11688"/>
        <dbReference type="Rhea" id="RHEA-COMP:9613"/>
        <dbReference type="Rhea" id="RHEA-COMP:9622"/>
        <dbReference type="ChEBI" id="CHEBI:30616"/>
        <dbReference type="ChEBI" id="CHEBI:33019"/>
        <dbReference type="ChEBI" id="CHEBI:57427"/>
        <dbReference type="ChEBI" id="CHEBI:78442"/>
        <dbReference type="ChEBI" id="CHEBI:78494"/>
        <dbReference type="ChEBI" id="CHEBI:456215"/>
        <dbReference type="EC" id="6.1.1.4"/>
    </reaction>
</comment>
<evidence type="ECO:0000256" key="3">
    <source>
        <dbReference type="ARBA" id="ARBA00022598"/>
    </source>
</evidence>
<dbReference type="InterPro" id="IPR014729">
    <property type="entry name" value="Rossmann-like_a/b/a_fold"/>
</dbReference>
<dbReference type="InterPro" id="IPR015413">
    <property type="entry name" value="Methionyl/Leucyl_tRNA_Synth"/>
</dbReference>
<proteinExistence type="inferred from homology"/>
<dbReference type="CDD" id="cd07958">
    <property type="entry name" value="Anticodon_Ia_Leu_BEm"/>
    <property type="match status" value="1"/>
</dbReference>
<dbReference type="InterPro" id="IPR009008">
    <property type="entry name" value="Val/Leu/Ile-tRNA-synth_edit"/>
</dbReference>
<protein>
    <recommendedName>
        <fullName evidence="9">Leucine--tRNA ligase</fullName>
        <ecNumber evidence="9">6.1.1.4</ecNumber>
    </recommendedName>
    <alternativeName>
        <fullName evidence="9">Leucyl-tRNA synthetase</fullName>
        <shortName evidence="9">LeuRS</shortName>
    </alternativeName>
</protein>
<dbReference type="SUPFAM" id="SSF52374">
    <property type="entry name" value="Nucleotidylyl transferase"/>
    <property type="match status" value="1"/>
</dbReference>
<dbReference type="CDD" id="cd00812">
    <property type="entry name" value="LeuRS_core"/>
    <property type="match status" value="1"/>
</dbReference>
<comment type="similarity">
    <text evidence="1 9 10">Belongs to the class-I aminoacyl-tRNA synthetase family.</text>
</comment>
<dbReference type="InterPro" id="IPR002302">
    <property type="entry name" value="Leu-tRNA-ligase"/>
</dbReference>
<dbReference type="GO" id="GO:0005524">
    <property type="term" value="F:ATP binding"/>
    <property type="evidence" value="ECO:0007669"/>
    <property type="project" value="UniProtKB-UniRule"/>
</dbReference>
<feature type="domain" description="Aminoacyl-tRNA synthetase class Ia" evidence="11">
    <location>
        <begin position="418"/>
        <end position="622"/>
    </location>
</feature>
<evidence type="ECO:0000256" key="4">
    <source>
        <dbReference type="ARBA" id="ARBA00022741"/>
    </source>
</evidence>
<keyword evidence="4 9" id="KW-0547">Nucleotide-binding</keyword>
<reference evidence="15 16" key="1">
    <citation type="journal article" date="2015" name="Nature">
        <title>rRNA introns, odd ribosomes, and small enigmatic genomes across a large radiation of phyla.</title>
        <authorList>
            <person name="Brown C.T."/>
            <person name="Hug L.A."/>
            <person name="Thomas B.C."/>
            <person name="Sharon I."/>
            <person name="Castelle C.J."/>
            <person name="Singh A."/>
            <person name="Wilkins M.J."/>
            <person name="Williams K.H."/>
            <person name="Banfield J.F."/>
        </authorList>
    </citation>
    <scope>NUCLEOTIDE SEQUENCE [LARGE SCALE GENOMIC DNA]</scope>
</reference>
<dbReference type="PRINTS" id="PR00985">
    <property type="entry name" value="TRNASYNTHLEU"/>
</dbReference>
<dbReference type="PANTHER" id="PTHR43740">
    <property type="entry name" value="LEUCYL-TRNA SYNTHETASE"/>
    <property type="match status" value="1"/>
</dbReference>
<feature type="short sequence motif" description="'KMSKS' region" evidence="9">
    <location>
        <begin position="587"/>
        <end position="591"/>
    </location>
</feature>
<dbReference type="NCBIfam" id="TIGR00396">
    <property type="entry name" value="leuS_bact"/>
    <property type="match status" value="1"/>
</dbReference>
<dbReference type="InterPro" id="IPR009080">
    <property type="entry name" value="tRNAsynth_Ia_anticodon-bd"/>
</dbReference>
<dbReference type="GO" id="GO:0004823">
    <property type="term" value="F:leucine-tRNA ligase activity"/>
    <property type="evidence" value="ECO:0007669"/>
    <property type="project" value="UniProtKB-UniRule"/>
</dbReference>
<evidence type="ECO:0000313" key="16">
    <source>
        <dbReference type="Proteomes" id="UP000034706"/>
    </source>
</evidence>
<feature type="short sequence motif" description="'HIGH' region" evidence="9">
    <location>
        <begin position="40"/>
        <end position="50"/>
    </location>
</feature>
<dbReference type="SUPFAM" id="SSF47323">
    <property type="entry name" value="Anticodon-binding domain of a subclass of class I aminoacyl-tRNA synthetases"/>
    <property type="match status" value="1"/>
</dbReference>
<dbReference type="Pfam" id="PF13603">
    <property type="entry name" value="tRNA-synt_1_2"/>
    <property type="match status" value="1"/>
</dbReference>
<evidence type="ECO:0000259" key="12">
    <source>
        <dbReference type="Pfam" id="PF08264"/>
    </source>
</evidence>
<organism evidence="15 16">
    <name type="scientific">Candidatus Azambacteria bacterium GW2011_GWA2_39_10</name>
    <dbReference type="NCBI Taxonomy" id="1618611"/>
    <lineage>
        <taxon>Bacteria</taxon>
        <taxon>Candidatus Azamiibacteriota</taxon>
    </lineage>
</organism>
<dbReference type="HAMAP" id="MF_00049_B">
    <property type="entry name" value="Leu_tRNA_synth_B"/>
    <property type="match status" value="1"/>
</dbReference>
<dbReference type="Gene3D" id="3.40.50.620">
    <property type="entry name" value="HUPs"/>
    <property type="match status" value="2"/>
</dbReference>
<evidence type="ECO:0000259" key="14">
    <source>
        <dbReference type="Pfam" id="PF13603"/>
    </source>
</evidence>
<keyword evidence="3 9" id="KW-0436">Ligase</keyword>
<dbReference type="EMBL" id="LBVT01000025">
    <property type="protein sequence ID" value="KKQ91097.1"/>
    <property type="molecule type" value="Genomic_DNA"/>
</dbReference>
<dbReference type="PATRIC" id="fig|1618611.3.peg.300"/>
<evidence type="ECO:0000256" key="10">
    <source>
        <dbReference type="RuleBase" id="RU363039"/>
    </source>
</evidence>
<evidence type="ECO:0000256" key="2">
    <source>
        <dbReference type="ARBA" id="ARBA00022490"/>
    </source>
</evidence>
<dbReference type="AlphaFoldDB" id="A0A0G0LJB3"/>
<dbReference type="Pfam" id="PF08264">
    <property type="entry name" value="Anticodon_1"/>
    <property type="match status" value="1"/>
</dbReference>
<feature type="domain" description="Methionyl/Valyl/Leucyl/Isoleucyl-tRNA synthetase anticodon-binding" evidence="12">
    <location>
        <begin position="666"/>
        <end position="778"/>
    </location>
</feature>
<dbReference type="Pfam" id="PF09334">
    <property type="entry name" value="tRNA-synt_1g"/>
    <property type="match status" value="1"/>
</dbReference>
<evidence type="ECO:0000259" key="11">
    <source>
        <dbReference type="Pfam" id="PF00133"/>
    </source>
</evidence>
<evidence type="ECO:0000256" key="9">
    <source>
        <dbReference type="HAMAP-Rule" id="MF_00049"/>
    </source>
</evidence>
<dbReference type="SUPFAM" id="SSF50677">
    <property type="entry name" value="ValRS/IleRS/LeuRS editing domain"/>
    <property type="match status" value="1"/>
</dbReference>
<dbReference type="InterPro" id="IPR013155">
    <property type="entry name" value="M/V/L/I-tRNA-synth_anticd-bd"/>
</dbReference>
<keyword evidence="6 9" id="KW-0648">Protein biosynthesis</keyword>
<dbReference type="InterPro" id="IPR025709">
    <property type="entry name" value="Leu_tRNA-synth_edit"/>
</dbReference>
<comment type="subcellular location">
    <subcellularLocation>
        <location evidence="9">Cytoplasm</location>
    </subcellularLocation>
</comment>
<dbReference type="Proteomes" id="UP000034706">
    <property type="component" value="Unassembled WGS sequence"/>
</dbReference>
<dbReference type="FunFam" id="3.40.50.620:FF:000003">
    <property type="entry name" value="Leucine--tRNA ligase"/>
    <property type="match status" value="1"/>
</dbReference>
<keyword evidence="7 9" id="KW-0030">Aminoacyl-tRNA synthetase</keyword>
<dbReference type="FunFam" id="3.40.50.620:FF:000056">
    <property type="entry name" value="Leucine--tRNA ligase"/>
    <property type="match status" value="1"/>
</dbReference>
<feature type="domain" description="Methionyl/Leucyl tRNA synthetase" evidence="13">
    <location>
        <begin position="39"/>
        <end position="174"/>
    </location>
</feature>
<dbReference type="GO" id="GO:0005829">
    <property type="term" value="C:cytosol"/>
    <property type="evidence" value="ECO:0007669"/>
    <property type="project" value="TreeGrafter"/>
</dbReference>
<keyword evidence="5 9" id="KW-0067">ATP-binding</keyword>
<dbReference type="Gene3D" id="3.10.20.590">
    <property type="match status" value="1"/>
</dbReference>
<dbReference type="PANTHER" id="PTHR43740:SF2">
    <property type="entry name" value="LEUCINE--TRNA LIGASE, MITOCHONDRIAL"/>
    <property type="match status" value="1"/>
</dbReference>
<feature type="binding site" evidence="9">
    <location>
        <position position="590"/>
    </location>
    <ligand>
        <name>ATP</name>
        <dbReference type="ChEBI" id="CHEBI:30616"/>
    </ligand>
</feature>